<dbReference type="SMART" id="SM00382">
    <property type="entry name" value="AAA"/>
    <property type="match status" value="1"/>
</dbReference>
<dbReference type="InterPro" id="IPR040582">
    <property type="entry name" value="OB_MalK-like"/>
</dbReference>
<dbReference type="GO" id="GO:0005524">
    <property type="term" value="F:ATP binding"/>
    <property type="evidence" value="ECO:0007669"/>
    <property type="project" value="UniProtKB-KW"/>
</dbReference>
<dbReference type="Gene3D" id="3.40.50.300">
    <property type="entry name" value="P-loop containing nucleotide triphosphate hydrolases"/>
    <property type="match status" value="1"/>
</dbReference>
<dbReference type="NCBIfam" id="NF008653">
    <property type="entry name" value="PRK11650.1"/>
    <property type="match status" value="1"/>
</dbReference>
<dbReference type="Gene3D" id="2.40.50.100">
    <property type="match status" value="1"/>
</dbReference>
<dbReference type="EMBL" id="UOEK01000237">
    <property type="protein sequence ID" value="VAW02615.1"/>
    <property type="molecule type" value="Genomic_DNA"/>
</dbReference>
<dbReference type="PANTHER" id="PTHR43875:SF1">
    <property type="entry name" value="OSMOPROTECTIVE COMPOUNDS UPTAKE ATP-BINDING PROTEIN GGTA"/>
    <property type="match status" value="1"/>
</dbReference>
<keyword evidence="3 5" id="KW-0067">ATP-binding</keyword>
<dbReference type="InterPro" id="IPR003593">
    <property type="entry name" value="AAA+_ATPase"/>
</dbReference>
<dbReference type="GO" id="GO:0008643">
    <property type="term" value="P:carbohydrate transport"/>
    <property type="evidence" value="ECO:0007669"/>
    <property type="project" value="InterPro"/>
</dbReference>
<dbReference type="Gene3D" id="2.40.50.140">
    <property type="entry name" value="Nucleic acid-binding proteins"/>
    <property type="match status" value="1"/>
</dbReference>
<dbReference type="PROSITE" id="PS50893">
    <property type="entry name" value="ABC_TRANSPORTER_2"/>
    <property type="match status" value="1"/>
</dbReference>
<evidence type="ECO:0000313" key="5">
    <source>
        <dbReference type="EMBL" id="VAW02615.1"/>
    </source>
</evidence>
<reference evidence="5" key="1">
    <citation type="submission" date="2018-06" db="EMBL/GenBank/DDBJ databases">
        <authorList>
            <person name="Zhirakovskaya E."/>
        </authorList>
    </citation>
    <scope>NUCLEOTIDE SEQUENCE</scope>
</reference>
<evidence type="ECO:0000256" key="1">
    <source>
        <dbReference type="ARBA" id="ARBA00022448"/>
    </source>
</evidence>
<dbReference type="InterPro" id="IPR047641">
    <property type="entry name" value="ABC_transpr_MalK/UgpC-like"/>
</dbReference>
<dbReference type="PROSITE" id="PS00211">
    <property type="entry name" value="ABC_TRANSPORTER_1"/>
    <property type="match status" value="1"/>
</dbReference>
<gene>
    <name evidence="5" type="ORF">MNBD_ACTINO02-1409</name>
</gene>
<dbReference type="SUPFAM" id="SSF52540">
    <property type="entry name" value="P-loop containing nucleoside triphosphate hydrolases"/>
    <property type="match status" value="1"/>
</dbReference>
<dbReference type="InterPro" id="IPR027417">
    <property type="entry name" value="P-loop_NTPase"/>
</dbReference>
<keyword evidence="2" id="KW-0547">Nucleotide-binding</keyword>
<dbReference type="InterPro" id="IPR008995">
    <property type="entry name" value="Mo/tungstate-bd_C_term_dom"/>
</dbReference>
<dbReference type="Pfam" id="PF17912">
    <property type="entry name" value="OB_MalK"/>
    <property type="match status" value="1"/>
</dbReference>
<dbReference type="SUPFAM" id="SSF50331">
    <property type="entry name" value="MOP-like"/>
    <property type="match status" value="1"/>
</dbReference>
<dbReference type="GO" id="GO:0016887">
    <property type="term" value="F:ATP hydrolysis activity"/>
    <property type="evidence" value="ECO:0007669"/>
    <property type="project" value="InterPro"/>
</dbReference>
<dbReference type="InterPro" id="IPR015855">
    <property type="entry name" value="ABC_transpr_MalK-like"/>
</dbReference>
<sequence>MASITLEGLGKVYPDGTRAVGDVDLTIIDGEFLVLVGPSGCGKSTILRMIAGLEEITEGKLYIGENLVNDVQPKDRDIAMVFQNYALYPHMSVYDNMAFGLKLRKTPKEEIDARVKDAAEVLEITDYLDRKPKNLSGGQRQRVAMGRAIVREPSAFLMDEPLSNLDAKLRVQMRASLAVLHTRLNTTTVYVTHDQVEAMTLGHRVAVLKPVSAQRPDNLQQVAPPAELYHNPVNLFVAGFIGSPAMNMIYAVLESDGDQVFAKFANERLLLSKAGLDRHPGIENWMGKQLVMGIRPGEFASADRIGADDSASMMAKIQVAEVLGAETFIHFEVDTAPVITPDIEELLADTGSDVSSLGDTVQFTARVDADVPVSPGSEIRLAINTEKVHFFDPETGMRIGA</sequence>
<accession>A0A3B0S8H1</accession>
<dbReference type="FunFam" id="3.40.50.300:FF:000042">
    <property type="entry name" value="Maltose/maltodextrin ABC transporter, ATP-binding protein"/>
    <property type="match status" value="1"/>
</dbReference>
<name>A0A3B0S8H1_9ZZZZ</name>
<protein>
    <submittedName>
        <fullName evidence="5">Multiple sugar ABC transporter, ATP-binding protein</fullName>
    </submittedName>
</protein>
<dbReference type="Pfam" id="PF00005">
    <property type="entry name" value="ABC_tran"/>
    <property type="match status" value="1"/>
</dbReference>
<dbReference type="GO" id="GO:0055052">
    <property type="term" value="C:ATP-binding cassette (ABC) transporter complex, substrate-binding subunit-containing"/>
    <property type="evidence" value="ECO:0007669"/>
    <property type="project" value="TreeGrafter"/>
</dbReference>
<dbReference type="CDD" id="cd03301">
    <property type="entry name" value="ABC_MalK_N"/>
    <property type="match status" value="1"/>
</dbReference>
<dbReference type="AlphaFoldDB" id="A0A3B0S8H1"/>
<evidence type="ECO:0000256" key="3">
    <source>
        <dbReference type="ARBA" id="ARBA00022840"/>
    </source>
</evidence>
<proteinExistence type="predicted"/>
<dbReference type="GO" id="GO:0140359">
    <property type="term" value="F:ABC-type transporter activity"/>
    <property type="evidence" value="ECO:0007669"/>
    <property type="project" value="InterPro"/>
</dbReference>
<evidence type="ECO:0000256" key="2">
    <source>
        <dbReference type="ARBA" id="ARBA00022741"/>
    </source>
</evidence>
<keyword evidence="1" id="KW-0813">Transport</keyword>
<dbReference type="PANTHER" id="PTHR43875">
    <property type="entry name" value="MALTODEXTRIN IMPORT ATP-BINDING PROTEIN MSMX"/>
    <property type="match status" value="1"/>
</dbReference>
<organism evidence="5">
    <name type="scientific">hydrothermal vent metagenome</name>
    <dbReference type="NCBI Taxonomy" id="652676"/>
    <lineage>
        <taxon>unclassified sequences</taxon>
        <taxon>metagenomes</taxon>
        <taxon>ecological metagenomes</taxon>
    </lineage>
</organism>
<feature type="domain" description="ABC transporter" evidence="4">
    <location>
        <begin position="4"/>
        <end position="235"/>
    </location>
</feature>
<evidence type="ECO:0000259" key="4">
    <source>
        <dbReference type="PROSITE" id="PS50893"/>
    </source>
</evidence>
<dbReference type="InterPro" id="IPR012340">
    <property type="entry name" value="NA-bd_OB-fold"/>
</dbReference>
<dbReference type="InterPro" id="IPR003439">
    <property type="entry name" value="ABC_transporter-like_ATP-bd"/>
</dbReference>
<dbReference type="InterPro" id="IPR017871">
    <property type="entry name" value="ABC_transporter-like_CS"/>
</dbReference>